<dbReference type="RefSeq" id="WP_092018807.1">
    <property type="nucleotide sequence ID" value="NZ_FOXH01000013.1"/>
</dbReference>
<sequence>MTLRDLFHTITVSPAYALWFLISVPLLCFLVSIWQDKTVPPQQSSSRYFYAVIVYLVCIPGIFAFMLNLYLFLFERQSIWELNLIIQFLPILTMVLTLMYIKRQMPFEFIPGFGKISGFMTLITAIMGILWFVDRLHIYAITYVPFHFIAIGFVILLLVIRFAWNKLF</sequence>
<keyword evidence="3" id="KW-1185">Reference proteome</keyword>
<gene>
    <name evidence="2" type="ORF">SAMN04515674_113103</name>
</gene>
<reference evidence="2 3" key="1">
    <citation type="submission" date="2016-10" db="EMBL/GenBank/DDBJ databases">
        <authorList>
            <person name="de Groot N.N."/>
        </authorList>
    </citation>
    <scope>NUCLEOTIDE SEQUENCE [LARGE SCALE GENOMIC DNA]</scope>
    <source>
        <strain evidence="3">E92,LMG 26720,CCM 7988</strain>
    </source>
</reference>
<feature type="transmembrane region" description="Helical" evidence="1">
    <location>
        <begin position="16"/>
        <end position="36"/>
    </location>
</feature>
<dbReference type="EMBL" id="FOXH01000013">
    <property type="protein sequence ID" value="SFQ26342.1"/>
    <property type="molecule type" value="Genomic_DNA"/>
</dbReference>
<evidence type="ECO:0000256" key="1">
    <source>
        <dbReference type="SAM" id="Phobius"/>
    </source>
</evidence>
<evidence type="ECO:0000313" key="3">
    <source>
        <dbReference type="Proteomes" id="UP000199306"/>
    </source>
</evidence>
<dbReference type="AlphaFoldDB" id="A0A1I5X2V1"/>
<feature type="transmembrane region" description="Helical" evidence="1">
    <location>
        <begin position="138"/>
        <end position="164"/>
    </location>
</feature>
<feature type="transmembrane region" description="Helical" evidence="1">
    <location>
        <begin position="48"/>
        <end position="73"/>
    </location>
</feature>
<keyword evidence="1" id="KW-1133">Transmembrane helix</keyword>
<dbReference type="OrthoDB" id="1492885at2"/>
<feature type="transmembrane region" description="Helical" evidence="1">
    <location>
        <begin position="113"/>
        <end position="132"/>
    </location>
</feature>
<name>A0A1I5X2V1_9BACT</name>
<dbReference type="Proteomes" id="UP000199306">
    <property type="component" value="Unassembled WGS sequence"/>
</dbReference>
<keyword evidence="1" id="KW-0812">Transmembrane</keyword>
<dbReference type="STRING" id="1079859.SAMN04515674_113103"/>
<organism evidence="2 3">
    <name type="scientific">Pseudarcicella hirudinis</name>
    <dbReference type="NCBI Taxonomy" id="1079859"/>
    <lineage>
        <taxon>Bacteria</taxon>
        <taxon>Pseudomonadati</taxon>
        <taxon>Bacteroidota</taxon>
        <taxon>Cytophagia</taxon>
        <taxon>Cytophagales</taxon>
        <taxon>Flectobacillaceae</taxon>
        <taxon>Pseudarcicella</taxon>
    </lineage>
</organism>
<accession>A0A1I5X2V1</accession>
<evidence type="ECO:0000313" key="2">
    <source>
        <dbReference type="EMBL" id="SFQ26342.1"/>
    </source>
</evidence>
<feature type="transmembrane region" description="Helical" evidence="1">
    <location>
        <begin position="79"/>
        <end position="101"/>
    </location>
</feature>
<protein>
    <submittedName>
        <fullName evidence="2">Uncharacterized protein</fullName>
    </submittedName>
</protein>
<proteinExistence type="predicted"/>
<keyword evidence="1" id="KW-0472">Membrane</keyword>